<dbReference type="Proteomes" id="UP001497382">
    <property type="component" value="Unassembled WGS sequence"/>
</dbReference>
<keyword evidence="1" id="KW-1133">Transmembrane helix</keyword>
<name>A0AAV2AES8_9ARAC</name>
<dbReference type="EMBL" id="CAXIEN010000156">
    <property type="protein sequence ID" value="CAL1282511.1"/>
    <property type="molecule type" value="Genomic_DNA"/>
</dbReference>
<evidence type="ECO:0000256" key="1">
    <source>
        <dbReference type="SAM" id="Phobius"/>
    </source>
</evidence>
<dbReference type="AlphaFoldDB" id="A0AAV2AES8"/>
<keyword evidence="1" id="KW-0472">Membrane</keyword>
<accession>A0AAV2AES8</accession>
<protein>
    <submittedName>
        <fullName evidence="2">Uncharacterized protein</fullName>
    </submittedName>
</protein>
<reference evidence="2 3" key="1">
    <citation type="submission" date="2024-04" db="EMBL/GenBank/DDBJ databases">
        <authorList>
            <person name="Rising A."/>
            <person name="Reimegard J."/>
            <person name="Sonavane S."/>
            <person name="Akerstrom W."/>
            <person name="Nylinder S."/>
            <person name="Hedman E."/>
            <person name="Kallberg Y."/>
        </authorList>
    </citation>
    <scope>NUCLEOTIDE SEQUENCE [LARGE SCALE GENOMIC DNA]</scope>
</reference>
<keyword evidence="3" id="KW-1185">Reference proteome</keyword>
<evidence type="ECO:0000313" key="2">
    <source>
        <dbReference type="EMBL" id="CAL1282511.1"/>
    </source>
</evidence>
<organism evidence="2 3">
    <name type="scientific">Larinioides sclopetarius</name>
    <dbReference type="NCBI Taxonomy" id="280406"/>
    <lineage>
        <taxon>Eukaryota</taxon>
        <taxon>Metazoa</taxon>
        <taxon>Ecdysozoa</taxon>
        <taxon>Arthropoda</taxon>
        <taxon>Chelicerata</taxon>
        <taxon>Arachnida</taxon>
        <taxon>Araneae</taxon>
        <taxon>Araneomorphae</taxon>
        <taxon>Entelegynae</taxon>
        <taxon>Araneoidea</taxon>
        <taxon>Araneidae</taxon>
        <taxon>Larinioides</taxon>
    </lineage>
</organism>
<sequence length="57" mass="6696">MNNYEWYKIAAGVLVVLVPLAIAFDKIVSIIADKIRPEFDNMDLQFLFESRFKRCWG</sequence>
<feature type="transmembrane region" description="Helical" evidence="1">
    <location>
        <begin position="6"/>
        <end position="24"/>
    </location>
</feature>
<proteinExistence type="predicted"/>
<gene>
    <name evidence="2" type="ORF">LARSCL_LOCUS12112</name>
</gene>
<keyword evidence="1" id="KW-0812">Transmembrane</keyword>
<evidence type="ECO:0000313" key="3">
    <source>
        <dbReference type="Proteomes" id="UP001497382"/>
    </source>
</evidence>
<comment type="caution">
    <text evidence="2">The sequence shown here is derived from an EMBL/GenBank/DDBJ whole genome shotgun (WGS) entry which is preliminary data.</text>
</comment>